<name>A0A1M6YGC5_9FLAO</name>
<keyword evidence="1" id="KW-0472">Membrane</keyword>
<keyword evidence="5" id="KW-1185">Reference proteome</keyword>
<sequence>MLSLTILWTLICATIIIGYPIYLFNKSTSITDRDMDPKHTMPSNTVELLSFDIREQLPGWSFSLDVPQITEEVLYNNPILFYLESENSCLKLPLNNSQLGYRASVYKNVGKIYVTFKSLNDGVSNFYVPAWHLSKLKILIIKSKDKRIYGDWGTKPDVSPIHKGLNKAGINIHDYEDMLGYFSNIATIDFKGHFIARGKSKRPRKVLQKALSPVPSHGHELRSVG</sequence>
<evidence type="ECO:0000256" key="1">
    <source>
        <dbReference type="SAM" id="Phobius"/>
    </source>
</evidence>
<dbReference type="Proteomes" id="UP000184031">
    <property type="component" value="Unassembled WGS sequence"/>
</dbReference>
<dbReference type="EMBL" id="FOKU01000005">
    <property type="protein sequence ID" value="SFC08467.1"/>
    <property type="molecule type" value="Genomic_DNA"/>
</dbReference>
<keyword evidence="1" id="KW-0812">Transmembrane</keyword>
<gene>
    <name evidence="2" type="ORF">SAMN04487891_105265</name>
    <name evidence="3" type="ORF">SAMN05216293_2869</name>
</gene>
<dbReference type="Proteomes" id="UP000198940">
    <property type="component" value="Unassembled WGS sequence"/>
</dbReference>
<evidence type="ECO:0000313" key="3">
    <source>
        <dbReference type="EMBL" id="SHL17173.1"/>
    </source>
</evidence>
<reference evidence="3 4" key="1">
    <citation type="submission" date="2016-11" db="EMBL/GenBank/DDBJ databases">
        <authorList>
            <person name="Varghese N."/>
            <person name="Submissions S."/>
        </authorList>
    </citation>
    <scope>NUCLEOTIDE SEQUENCE [LARGE SCALE GENOMIC DNA]</scope>
    <source>
        <strain evidence="3 4">CGMCC 1.12174</strain>
        <strain evidence="2 5">DSM 26351</strain>
    </source>
</reference>
<keyword evidence="1" id="KW-1133">Transmembrane helix</keyword>
<evidence type="ECO:0000313" key="5">
    <source>
        <dbReference type="Proteomes" id="UP000198940"/>
    </source>
</evidence>
<organism evidence="3 4">
    <name type="scientific">Flagellimonas taeanensis</name>
    <dbReference type="NCBI Taxonomy" id="1005926"/>
    <lineage>
        <taxon>Bacteria</taxon>
        <taxon>Pseudomonadati</taxon>
        <taxon>Bacteroidota</taxon>
        <taxon>Flavobacteriia</taxon>
        <taxon>Flavobacteriales</taxon>
        <taxon>Flavobacteriaceae</taxon>
        <taxon>Flagellimonas</taxon>
    </lineage>
</organism>
<dbReference type="OrthoDB" id="1419584at2"/>
<evidence type="ECO:0000313" key="4">
    <source>
        <dbReference type="Proteomes" id="UP000184031"/>
    </source>
</evidence>
<dbReference type="AlphaFoldDB" id="A0A1M6YGC5"/>
<accession>A0A3A1NR19</accession>
<protein>
    <submittedName>
        <fullName evidence="3">Uncharacterized protein</fullName>
    </submittedName>
</protein>
<proteinExistence type="predicted"/>
<dbReference type="RefSeq" id="WP_072881020.1">
    <property type="nucleotide sequence ID" value="NZ_FOKU01000005.1"/>
</dbReference>
<feature type="transmembrane region" description="Helical" evidence="1">
    <location>
        <begin position="6"/>
        <end position="25"/>
    </location>
</feature>
<evidence type="ECO:0000313" key="2">
    <source>
        <dbReference type="EMBL" id="SFC08467.1"/>
    </source>
</evidence>
<comment type="caution">
    <text evidence="3">The sequence shown here is derived from an EMBL/GenBank/DDBJ whole genome shotgun (WGS) entry which is preliminary data.</text>
</comment>
<dbReference type="EMBL" id="FRAT01000007">
    <property type="protein sequence ID" value="SHL17173.1"/>
    <property type="molecule type" value="Genomic_DNA"/>
</dbReference>
<accession>A0A1M6YGC5</accession>